<comment type="cofactor">
    <cofactor evidence="1 7">
        <name>pyridoxal 5'-phosphate</name>
        <dbReference type="ChEBI" id="CHEBI:597326"/>
    </cofactor>
</comment>
<evidence type="ECO:0000313" key="11">
    <source>
        <dbReference type="Proteomes" id="UP000198440"/>
    </source>
</evidence>
<dbReference type="PANTHER" id="PTHR43643">
    <property type="entry name" value="HISTIDINOL-PHOSPHATE AMINOTRANSFERASE 2"/>
    <property type="match status" value="1"/>
</dbReference>
<organism evidence="10 11">
    <name type="scientific">Antarctobacter heliothermus</name>
    <dbReference type="NCBI Taxonomy" id="74033"/>
    <lineage>
        <taxon>Bacteria</taxon>
        <taxon>Pseudomonadati</taxon>
        <taxon>Pseudomonadota</taxon>
        <taxon>Alphaproteobacteria</taxon>
        <taxon>Rhodobacterales</taxon>
        <taxon>Roseobacteraceae</taxon>
        <taxon>Antarctobacter</taxon>
    </lineage>
</organism>
<keyword evidence="5 7" id="KW-0663">Pyridoxal phosphate</keyword>
<evidence type="ECO:0000256" key="8">
    <source>
        <dbReference type="SAM" id="MobiDB-lite"/>
    </source>
</evidence>
<dbReference type="InterPro" id="IPR050106">
    <property type="entry name" value="HistidinolP_aminotransfase"/>
</dbReference>
<proteinExistence type="inferred from homology"/>
<sequence length="437" mass="46349">MAVFLILLVAETGLLPGPGQPVRAPAARPSARCDRSPPGVPCYPASHRAPKSLVDVATRADIFAPMTGPRYPALIASLPATVPFVGPELQERARGMRFLARLGANENVFGPSPFAVAAMQDEVAEIWKYADPSHLDLKGALAEQLGCTPQNILIGEGIDGLLGYMVRLLVGQGDAVVTSDGAYPTFNYHVTGFGGVLHKLPYADDHEDLSALIAKAAQVDAKIVYLANPDNPMGTWHSGAAIAAALDNLPDGCVLALDEAYVEFAPDGTSPALDAEDPRVLRFRTFSKAYGMAGARIGYVIGAAETIKAFDRIRNHFGMNRLALAGALAALGDTEWLDEVIRLTAEARDEITRIAEANGLTTLPSATNFVAIDCGRDGDFARAVLAALIDQGVFVRMPFVAPQDRCIRISAGRPEDLEVLADALPKALLAARLTSES</sequence>
<evidence type="ECO:0000259" key="9">
    <source>
        <dbReference type="Pfam" id="PF00155"/>
    </source>
</evidence>
<dbReference type="Pfam" id="PF00155">
    <property type="entry name" value="Aminotran_1_2"/>
    <property type="match status" value="1"/>
</dbReference>
<comment type="similarity">
    <text evidence="2">Belongs to the class-II pyridoxal-phosphate-dependent aminotransferase family. Histidinol-phosphate aminotransferase subfamily.</text>
</comment>
<dbReference type="Gene3D" id="3.40.640.10">
    <property type="entry name" value="Type I PLP-dependent aspartate aminotransferase-like (Major domain)"/>
    <property type="match status" value="1"/>
</dbReference>
<dbReference type="InterPro" id="IPR015421">
    <property type="entry name" value="PyrdxlP-dep_Trfase_major"/>
</dbReference>
<evidence type="ECO:0000256" key="1">
    <source>
        <dbReference type="ARBA" id="ARBA00001933"/>
    </source>
</evidence>
<feature type="domain" description="Aminotransferase class I/classII large" evidence="9">
    <location>
        <begin position="101"/>
        <end position="424"/>
    </location>
</feature>
<evidence type="ECO:0000256" key="6">
    <source>
        <dbReference type="ARBA" id="ARBA00029440"/>
    </source>
</evidence>
<dbReference type="SUPFAM" id="SSF53383">
    <property type="entry name" value="PLP-dependent transferases"/>
    <property type="match status" value="1"/>
</dbReference>
<dbReference type="NCBIfam" id="NF006014">
    <property type="entry name" value="PRK08153.1"/>
    <property type="match status" value="1"/>
</dbReference>
<dbReference type="GO" id="GO:0008483">
    <property type="term" value="F:transaminase activity"/>
    <property type="evidence" value="ECO:0007669"/>
    <property type="project" value="UniProtKB-KW"/>
</dbReference>
<protein>
    <submittedName>
        <fullName evidence="10">Histidinol-phosphate aminotransferase</fullName>
    </submittedName>
</protein>
<evidence type="ECO:0000256" key="2">
    <source>
        <dbReference type="ARBA" id="ARBA00007970"/>
    </source>
</evidence>
<name>A0A239K2Y3_9RHOB</name>
<gene>
    <name evidence="10" type="ORF">SAMN04488078_106010</name>
</gene>
<dbReference type="InterPro" id="IPR015424">
    <property type="entry name" value="PyrdxlP-dep_Trfase"/>
</dbReference>
<dbReference type="Proteomes" id="UP000198440">
    <property type="component" value="Unassembled WGS sequence"/>
</dbReference>
<evidence type="ECO:0000313" key="10">
    <source>
        <dbReference type="EMBL" id="SNT12089.1"/>
    </source>
</evidence>
<dbReference type="PROSITE" id="PS00599">
    <property type="entry name" value="AA_TRANSFER_CLASS_2"/>
    <property type="match status" value="1"/>
</dbReference>
<evidence type="ECO:0000256" key="5">
    <source>
        <dbReference type="ARBA" id="ARBA00022898"/>
    </source>
</evidence>
<dbReference type="CDD" id="cd00609">
    <property type="entry name" value="AAT_like"/>
    <property type="match status" value="1"/>
</dbReference>
<accession>A0A239K2Y3</accession>
<evidence type="ECO:0000256" key="7">
    <source>
        <dbReference type="RuleBase" id="RU003693"/>
    </source>
</evidence>
<dbReference type="EMBL" id="FZON01000060">
    <property type="protein sequence ID" value="SNT12089.1"/>
    <property type="molecule type" value="Genomic_DNA"/>
</dbReference>
<dbReference type="InterPro" id="IPR001917">
    <property type="entry name" value="Aminotrans_II_pyridoxalP_BS"/>
</dbReference>
<dbReference type="GO" id="GO:0030170">
    <property type="term" value="F:pyridoxal phosphate binding"/>
    <property type="evidence" value="ECO:0007669"/>
    <property type="project" value="InterPro"/>
</dbReference>
<comment type="pathway">
    <text evidence="6">Amino-acid biosynthesis.</text>
</comment>
<feature type="region of interest" description="Disordered" evidence="8">
    <location>
        <begin position="20"/>
        <end position="44"/>
    </location>
</feature>
<keyword evidence="3 10" id="KW-0032">Aminotransferase</keyword>
<dbReference type="Gene3D" id="3.90.1150.10">
    <property type="entry name" value="Aspartate Aminotransferase, domain 1"/>
    <property type="match status" value="1"/>
</dbReference>
<evidence type="ECO:0000256" key="4">
    <source>
        <dbReference type="ARBA" id="ARBA00022679"/>
    </source>
</evidence>
<evidence type="ECO:0000256" key="3">
    <source>
        <dbReference type="ARBA" id="ARBA00022576"/>
    </source>
</evidence>
<dbReference type="PANTHER" id="PTHR43643:SF3">
    <property type="entry name" value="HISTIDINOL-PHOSPHATE AMINOTRANSFERASE"/>
    <property type="match status" value="1"/>
</dbReference>
<reference evidence="10 11" key="1">
    <citation type="submission" date="2017-06" db="EMBL/GenBank/DDBJ databases">
        <authorList>
            <person name="Kim H.J."/>
            <person name="Triplett B.A."/>
        </authorList>
    </citation>
    <scope>NUCLEOTIDE SEQUENCE [LARGE SCALE GENOMIC DNA]</scope>
    <source>
        <strain evidence="10 11">DSM 11445</strain>
    </source>
</reference>
<dbReference type="InterPro" id="IPR004839">
    <property type="entry name" value="Aminotransferase_I/II_large"/>
</dbReference>
<dbReference type="InterPro" id="IPR015422">
    <property type="entry name" value="PyrdxlP-dep_Trfase_small"/>
</dbReference>
<keyword evidence="4 10" id="KW-0808">Transferase</keyword>
<dbReference type="AlphaFoldDB" id="A0A239K2Y3"/>